<dbReference type="InterPro" id="IPR036514">
    <property type="entry name" value="SGNH_hydro_sf"/>
</dbReference>
<evidence type="ECO:0000256" key="1">
    <source>
        <dbReference type="SAM" id="Coils"/>
    </source>
</evidence>
<dbReference type="Pfam" id="PF04311">
    <property type="entry name" value="DUF459"/>
    <property type="match status" value="2"/>
</dbReference>
<keyword evidence="3" id="KW-1133">Transmembrane helix</keyword>
<keyword evidence="3" id="KW-0472">Membrane</keyword>
<evidence type="ECO:0000256" key="2">
    <source>
        <dbReference type="SAM" id="MobiDB-lite"/>
    </source>
</evidence>
<evidence type="ECO:0000313" key="5">
    <source>
        <dbReference type="Proteomes" id="UP000290849"/>
    </source>
</evidence>
<protein>
    <recommendedName>
        <fullName evidence="6">DUF459 domain-containing protein</fullName>
    </recommendedName>
</protein>
<sequence length="408" mass="44543">MPTSEPAMASPRTQALSTLVSLIFVALASLWLMQGPIAIYFQQTYHRDYPLAALETNGAWKSGQRLWADLSGAIDNAGKSIDAGSARLTDDANQNFVLTEDFYRREREAKVEAENQRRAAAELLARRKQEADALKAATDARLRAQQAAQDERGRALALEAQQRAEAQRRASYLMIAPPGKVFMAGDSLMQGIAPHLLRTLKTQYGIDGVDLSKQSTGLSYPNAFNWPETISRTLLKDPGIRLLVIMLGPNDPWDMPDPANKGAKFLRFKTPEWETVYRQRIAGIIQSNAARGVSTLWIGAPGMKAAKLDGQMVWLMQVVQDEVEKQGAVFMDTRHLLAADNGGSKGSSNGNGNGNANGNGNYSDSIMVDGKATKMRSGDGIHFSVAGQKYLAARILDKLRLPPPVSSQ</sequence>
<evidence type="ECO:0000313" key="4">
    <source>
        <dbReference type="EMBL" id="RXN87956.1"/>
    </source>
</evidence>
<reference evidence="4 5" key="1">
    <citation type="journal article" date="2017" name="Int. J. Syst. Evol. Microbiol.">
        <title>Achromobacter aloeverae sp. nov., isolated from the root of Aloe vera (L.) Burm.f.</title>
        <authorList>
            <person name="Kuncharoen N."/>
            <person name="Muramatsu Y."/>
            <person name="Shibata C."/>
            <person name="Kamakura Y."/>
            <person name="Nakagawa Y."/>
            <person name="Tanasupawat S."/>
        </authorList>
    </citation>
    <scope>NUCLEOTIDE SEQUENCE [LARGE SCALE GENOMIC DNA]</scope>
    <source>
        <strain evidence="4 5">AVA-1</strain>
    </source>
</reference>
<dbReference type="EMBL" id="PYAL01000004">
    <property type="protein sequence ID" value="RXN87956.1"/>
    <property type="molecule type" value="Genomic_DNA"/>
</dbReference>
<accession>A0A4Q1HK01</accession>
<evidence type="ECO:0000256" key="3">
    <source>
        <dbReference type="SAM" id="Phobius"/>
    </source>
</evidence>
<comment type="caution">
    <text evidence="4">The sequence shown here is derived from an EMBL/GenBank/DDBJ whole genome shotgun (WGS) entry which is preliminary data.</text>
</comment>
<proteinExistence type="predicted"/>
<gene>
    <name evidence="4" type="ORF">C7R54_15360</name>
</gene>
<dbReference type="AlphaFoldDB" id="A0A4Q1HK01"/>
<keyword evidence="5" id="KW-1185">Reference proteome</keyword>
<keyword evidence="3" id="KW-0812">Transmembrane</keyword>
<organism evidence="4 5">
    <name type="scientific">Achromobacter aloeverae</name>
    <dbReference type="NCBI Taxonomy" id="1750518"/>
    <lineage>
        <taxon>Bacteria</taxon>
        <taxon>Pseudomonadati</taxon>
        <taxon>Pseudomonadota</taxon>
        <taxon>Betaproteobacteria</taxon>
        <taxon>Burkholderiales</taxon>
        <taxon>Alcaligenaceae</taxon>
        <taxon>Achromobacter</taxon>
    </lineage>
</organism>
<dbReference type="Gene3D" id="3.40.50.1110">
    <property type="entry name" value="SGNH hydrolase"/>
    <property type="match status" value="1"/>
</dbReference>
<feature type="region of interest" description="Disordered" evidence="2">
    <location>
        <begin position="341"/>
        <end position="361"/>
    </location>
</feature>
<dbReference type="Proteomes" id="UP000290849">
    <property type="component" value="Unassembled WGS sequence"/>
</dbReference>
<dbReference type="InterPro" id="IPR007407">
    <property type="entry name" value="DUF459"/>
</dbReference>
<feature type="coiled-coil region" evidence="1">
    <location>
        <begin position="103"/>
        <end position="130"/>
    </location>
</feature>
<keyword evidence="1" id="KW-0175">Coiled coil</keyword>
<evidence type="ECO:0008006" key="6">
    <source>
        <dbReference type="Google" id="ProtNLM"/>
    </source>
</evidence>
<feature type="transmembrane region" description="Helical" evidence="3">
    <location>
        <begin position="20"/>
        <end position="41"/>
    </location>
</feature>
<dbReference type="SUPFAM" id="SSF52266">
    <property type="entry name" value="SGNH hydrolase"/>
    <property type="match status" value="1"/>
</dbReference>
<dbReference type="GO" id="GO:0016788">
    <property type="term" value="F:hydrolase activity, acting on ester bonds"/>
    <property type="evidence" value="ECO:0007669"/>
    <property type="project" value="UniProtKB-ARBA"/>
</dbReference>
<name>A0A4Q1HK01_9BURK</name>
<feature type="compositionally biased region" description="Gly residues" evidence="2">
    <location>
        <begin position="343"/>
        <end position="357"/>
    </location>
</feature>